<dbReference type="EMBL" id="KV897420">
    <property type="protein sequence ID" value="OON16461.1"/>
    <property type="molecule type" value="Genomic_DNA"/>
</dbReference>
<dbReference type="AlphaFoldDB" id="A0A1S8WPZ2"/>
<reference evidence="2 3" key="1">
    <citation type="submission" date="2015-03" db="EMBL/GenBank/DDBJ databases">
        <title>Draft genome of the nematode, Opisthorchis viverrini.</title>
        <authorList>
            <person name="Mitreva M."/>
        </authorList>
    </citation>
    <scope>NUCLEOTIDE SEQUENCE [LARGE SCALE GENOMIC DNA]</scope>
    <source>
        <strain evidence="2">Khon Kaen</strain>
    </source>
</reference>
<gene>
    <name evidence="2" type="ORF">X801_07726</name>
</gene>
<sequence>MVTVLLRARVLTIDTRENNQGTKRIKCSPSQLRNSSGAQHTRMCAEKR</sequence>
<organism evidence="2 3">
    <name type="scientific">Opisthorchis viverrini</name>
    <name type="common">Southeast Asian liver fluke</name>
    <dbReference type="NCBI Taxonomy" id="6198"/>
    <lineage>
        <taxon>Eukaryota</taxon>
        <taxon>Metazoa</taxon>
        <taxon>Spiralia</taxon>
        <taxon>Lophotrochozoa</taxon>
        <taxon>Platyhelminthes</taxon>
        <taxon>Trematoda</taxon>
        <taxon>Digenea</taxon>
        <taxon>Opisthorchiida</taxon>
        <taxon>Opisthorchiata</taxon>
        <taxon>Opisthorchiidae</taxon>
        <taxon>Opisthorchis</taxon>
    </lineage>
</organism>
<feature type="region of interest" description="Disordered" evidence="1">
    <location>
        <begin position="20"/>
        <end position="48"/>
    </location>
</feature>
<accession>A0A1S8WPZ2</accession>
<evidence type="ECO:0000256" key="1">
    <source>
        <dbReference type="SAM" id="MobiDB-lite"/>
    </source>
</evidence>
<dbReference type="Proteomes" id="UP000243686">
    <property type="component" value="Unassembled WGS sequence"/>
</dbReference>
<protein>
    <submittedName>
        <fullName evidence="2">Uncharacterized protein</fullName>
    </submittedName>
</protein>
<feature type="non-terminal residue" evidence="2">
    <location>
        <position position="48"/>
    </location>
</feature>
<evidence type="ECO:0000313" key="2">
    <source>
        <dbReference type="EMBL" id="OON16461.1"/>
    </source>
</evidence>
<proteinExistence type="predicted"/>
<keyword evidence="3" id="KW-1185">Reference proteome</keyword>
<feature type="compositionally biased region" description="Polar residues" evidence="1">
    <location>
        <begin position="20"/>
        <end position="39"/>
    </location>
</feature>
<evidence type="ECO:0000313" key="3">
    <source>
        <dbReference type="Proteomes" id="UP000243686"/>
    </source>
</evidence>
<name>A0A1S8WPZ2_OPIVI</name>